<accession>A0A7Y6IDU9</accession>
<dbReference type="Proteomes" id="UP000586042">
    <property type="component" value="Unassembled WGS sequence"/>
</dbReference>
<evidence type="ECO:0000313" key="2">
    <source>
        <dbReference type="EMBL" id="NUW35710.1"/>
    </source>
</evidence>
<evidence type="ECO:0000256" key="1">
    <source>
        <dbReference type="SAM" id="Phobius"/>
    </source>
</evidence>
<protein>
    <submittedName>
        <fullName evidence="2">Uncharacterized protein</fullName>
    </submittedName>
</protein>
<keyword evidence="1" id="KW-0472">Membrane</keyword>
<keyword evidence="1" id="KW-1133">Transmembrane helix</keyword>
<reference evidence="2 3" key="1">
    <citation type="submission" date="2020-06" db="EMBL/GenBank/DDBJ databases">
        <title>Nonomuraea sp. SMC257, a novel actinomycete isolated from soil.</title>
        <authorList>
            <person name="Chanama M."/>
        </authorList>
    </citation>
    <scope>NUCLEOTIDE SEQUENCE [LARGE SCALE GENOMIC DNA]</scope>
    <source>
        <strain evidence="2 3">SMC257</strain>
    </source>
</reference>
<dbReference type="AlphaFoldDB" id="A0A7Y6IDU9"/>
<evidence type="ECO:0000313" key="3">
    <source>
        <dbReference type="Proteomes" id="UP000586042"/>
    </source>
</evidence>
<feature type="transmembrane region" description="Helical" evidence="1">
    <location>
        <begin position="20"/>
        <end position="38"/>
    </location>
</feature>
<keyword evidence="3" id="KW-1185">Reference proteome</keyword>
<dbReference type="EMBL" id="JABWGN010000012">
    <property type="protein sequence ID" value="NUW35710.1"/>
    <property type="molecule type" value="Genomic_DNA"/>
</dbReference>
<organism evidence="2 3">
    <name type="scientific">Nonomuraea montanisoli</name>
    <dbReference type="NCBI Taxonomy" id="2741721"/>
    <lineage>
        <taxon>Bacteria</taxon>
        <taxon>Bacillati</taxon>
        <taxon>Actinomycetota</taxon>
        <taxon>Actinomycetes</taxon>
        <taxon>Streptosporangiales</taxon>
        <taxon>Streptosporangiaceae</taxon>
        <taxon>Nonomuraea</taxon>
    </lineage>
</organism>
<dbReference type="RefSeq" id="WP_175593146.1">
    <property type="nucleotide sequence ID" value="NZ_JABWGN010000012.1"/>
</dbReference>
<sequence length="56" mass="6314">MLAAAGWPAFHDVARRSLRGLFLGFVMSMVFGHAPVTWPPRKRPARRAACWRCSLC</sequence>
<gene>
    <name evidence="2" type="ORF">HTZ77_30415</name>
</gene>
<name>A0A7Y6IDU9_9ACTN</name>
<keyword evidence="1" id="KW-0812">Transmembrane</keyword>
<proteinExistence type="predicted"/>
<comment type="caution">
    <text evidence="2">The sequence shown here is derived from an EMBL/GenBank/DDBJ whole genome shotgun (WGS) entry which is preliminary data.</text>
</comment>